<sequence length="172" mass="16985">MTRPEILKTAYPGWRRLGLALVLLGLAGCQIGPTVSATAGPMLVATGASLVLTGRTPVDHVASLATGRDCSAVRLERGESWCAPLPAPPPAQPYCTRSLGAVDCWLRPPVGAGRPVADPVLGPVAATGPPTLPAGQPAVEPVAMPAAAATPPMAAAAPATGAMPPAGSPAAP</sequence>
<evidence type="ECO:0008006" key="4">
    <source>
        <dbReference type="Google" id="ProtNLM"/>
    </source>
</evidence>
<comment type="caution">
    <text evidence="2">The sequence shown here is derived from an EMBL/GenBank/DDBJ whole genome shotgun (WGS) entry which is preliminary data.</text>
</comment>
<keyword evidence="3" id="KW-1185">Reference proteome</keyword>
<dbReference type="RefSeq" id="WP_168032044.1">
    <property type="nucleotide sequence ID" value="NZ_JAAVNE010000024.1"/>
</dbReference>
<proteinExistence type="predicted"/>
<dbReference type="PROSITE" id="PS51257">
    <property type="entry name" value="PROKAR_LIPOPROTEIN"/>
    <property type="match status" value="1"/>
</dbReference>
<name>A0ABX1E4T9_9PROT</name>
<protein>
    <recommendedName>
        <fullName evidence="4">Lipoprotein</fullName>
    </recommendedName>
</protein>
<dbReference type="Proteomes" id="UP000787635">
    <property type="component" value="Unassembled WGS sequence"/>
</dbReference>
<evidence type="ECO:0000313" key="2">
    <source>
        <dbReference type="EMBL" id="NKC32204.1"/>
    </source>
</evidence>
<gene>
    <name evidence="2" type="ORF">HEQ75_15185</name>
</gene>
<feature type="region of interest" description="Disordered" evidence="1">
    <location>
        <begin position="148"/>
        <end position="172"/>
    </location>
</feature>
<evidence type="ECO:0000256" key="1">
    <source>
        <dbReference type="SAM" id="MobiDB-lite"/>
    </source>
</evidence>
<organism evidence="2 3">
    <name type="scientific">Falsiroseomonas selenitidurans</name>
    <dbReference type="NCBI Taxonomy" id="2716335"/>
    <lineage>
        <taxon>Bacteria</taxon>
        <taxon>Pseudomonadati</taxon>
        <taxon>Pseudomonadota</taxon>
        <taxon>Alphaproteobacteria</taxon>
        <taxon>Acetobacterales</taxon>
        <taxon>Roseomonadaceae</taxon>
        <taxon>Falsiroseomonas</taxon>
    </lineage>
</organism>
<reference evidence="2 3" key="1">
    <citation type="submission" date="2020-03" db="EMBL/GenBank/DDBJ databases">
        <title>Roseomonas selenitidurans sp. nov. isolated from urban soil.</title>
        <authorList>
            <person name="Liu H."/>
        </authorList>
    </citation>
    <scope>NUCLEOTIDE SEQUENCE [LARGE SCALE GENOMIC DNA]</scope>
    <source>
        <strain evidence="2 3">BU-1</strain>
    </source>
</reference>
<accession>A0ABX1E4T9</accession>
<evidence type="ECO:0000313" key="3">
    <source>
        <dbReference type="Proteomes" id="UP000787635"/>
    </source>
</evidence>
<dbReference type="EMBL" id="JAAVNE010000024">
    <property type="protein sequence ID" value="NKC32204.1"/>
    <property type="molecule type" value="Genomic_DNA"/>
</dbReference>